<protein>
    <submittedName>
        <fullName evidence="1">Uncharacterized protein</fullName>
    </submittedName>
</protein>
<gene>
    <name evidence="1" type="ORF">PACILC2_32840</name>
</gene>
<evidence type="ECO:0000313" key="2">
    <source>
        <dbReference type="Proteomes" id="UP000680304"/>
    </source>
</evidence>
<dbReference type="EMBL" id="BOVJ01000104">
    <property type="protein sequence ID" value="GIQ64716.1"/>
    <property type="molecule type" value="Genomic_DNA"/>
</dbReference>
<name>A0ABQ4N952_9BACL</name>
<accession>A0ABQ4N952</accession>
<comment type="caution">
    <text evidence="1">The sequence shown here is derived from an EMBL/GenBank/DDBJ whole genome shotgun (WGS) entry which is preliminary data.</text>
</comment>
<dbReference type="Pfam" id="PF26325">
    <property type="entry name" value="YhjD"/>
    <property type="match status" value="1"/>
</dbReference>
<evidence type="ECO:0000313" key="1">
    <source>
        <dbReference type="EMBL" id="GIQ64716.1"/>
    </source>
</evidence>
<organism evidence="1 2">
    <name type="scientific">Paenibacillus cisolokensis</name>
    <dbReference type="NCBI Taxonomy" id="1658519"/>
    <lineage>
        <taxon>Bacteria</taxon>
        <taxon>Bacillati</taxon>
        <taxon>Bacillota</taxon>
        <taxon>Bacilli</taxon>
        <taxon>Bacillales</taxon>
        <taxon>Paenibacillaceae</taxon>
        <taxon>Paenibacillus</taxon>
    </lineage>
</organism>
<proteinExistence type="predicted"/>
<reference evidence="1 2" key="1">
    <citation type="submission" date="2021-04" db="EMBL/GenBank/DDBJ databases">
        <title>Draft genome sequence of Paenibacillus cisolokensis, LC2-13A.</title>
        <authorList>
            <person name="Uke A."/>
            <person name="Chhe C."/>
            <person name="Baramee S."/>
            <person name="Kosugi A."/>
        </authorList>
    </citation>
    <scope>NUCLEOTIDE SEQUENCE [LARGE SCALE GENOMIC DNA]</scope>
    <source>
        <strain evidence="1 2">LC2-13A</strain>
    </source>
</reference>
<sequence>MTQAPLETEGDLQLVKEYILLPILLDVLERDIKALGTVKLKMDVVYVKALRSAQDLITADVTLLRKKCAAEE</sequence>
<dbReference type="InterPro" id="IPR058600">
    <property type="entry name" value="YhjD-like"/>
</dbReference>
<keyword evidence="2" id="KW-1185">Reference proteome</keyword>
<dbReference type="Proteomes" id="UP000680304">
    <property type="component" value="Unassembled WGS sequence"/>
</dbReference>